<reference evidence="17 18" key="1">
    <citation type="submission" date="2022-04" db="EMBL/GenBank/DDBJ databases">
        <title>Human microbiome associated bacterial genomes.</title>
        <authorList>
            <person name="Sandstrom S."/>
            <person name="Salamzade R."/>
            <person name="Kalan L.R."/>
        </authorList>
    </citation>
    <scope>NUCLEOTIDE SEQUENCE [LARGE SCALE GENOMIC DNA]</scope>
    <source>
        <strain evidence="18">p3-SID1799</strain>
    </source>
</reference>
<dbReference type="PANTHER" id="PTHR32182">
    <property type="entry name" value="DNA REPLICATION AND REPAIR PROTEIN RECF"/>
    <property type="match status" value="1"/>
</dbReference>
<dbReference type="Gene3D" id="3.40.50.300">
    <property type="entry name" value="P-loop containing nucleotide triphosphate hydrolases"/>
    <property type="match status" value="1"/>
</dbReference>
<evidence type="ECO:0000256" key="7">
    <source>
        <dbReference type="ARBA" id="ARBA00022763"/>
    </source>
</evidence>
<comment type="function">
    <text evidence="12 13 14">The RecF protein is involved in DNA metabolism; it is required for DNA replication and normal SOS inducibility. RecF binds preferentially to single-stranded, linear DNA. It also seems to bind ATP.</text>
</comment>
<keyword evidence="6 13" id="KW-0547">Nucleotide-binding</keyword>
<dbReference type="Pfam" id="PF02463">
    <property type="entry name" value="SMC_N"/>
    <property type="match status" value="1"/>
</dbReference>
<sequence length="408" mass="44665">MRISKLELVDFRNYERASLEFGEGPQLLVGRNGQGKTNLVEAVGYLATLSSHRVSSDAALVRHGAEFAIVRGELRHEQRSMSIDVRVQKSGSNTAKVNGRTVKARELPRYFTTVLFAPEDLSLVRGDPSTRRDVLDQLIATRSPRLATVMSDYERVLKQRNSLLKSARATGTRGAELATLEVWDDRLVGLGSQLVAARIQLAAELTPYVQAAYARLVGEDHGAGLSMRLSVLAHAGSVITDEQDEDSHLETGGDITLEEIEERFAARLEELRPRELDRGISLVGPHRDDAVFWLNGLPARVTASHGESWSFALALKLAAAELVRRESRAGDPVLILDDVFAELDARRRSRLAEAIGEFEQVLITAAVLEDVPDALRQHAIHIRSGHIVPAPDAEPARGTEETSAGDAS</sequence>
<dbReference type="InterPro" id="IPR003395">
    <property type="entry name" value="RecF/RecN/SMC_N"/>
</dbReference>
<organism evidence="17 18">
    <name type="scientific">Pseudoclavibacter albus</name>
    <dbReference type="NCBI Taxonomy" id="272241"/>
    <lineage>
        <taxon>Bacteria</taxon>
        <taxon>Bacillati</taxon>
        <taxon>Actinomycetota</taxon>
        <taxon>Actinomycetes</taxon>
        <taxon>Micrococcales</taxon>
        <taxon>Microbacteriaceae</taxon>
        <taxon>Pseudoclavibacter</taxon>
    </lineage>
</organism>
<evidence type="ECO:0000256" key="3">
    <source>
        <dbReference type="ARBA" id="ARBA00020170"/>
    </source>
</evidence>
<feature type="domain" description="RecF/RecN/SMC N-terminal" evidence="16">
    <location>
        <begin position="3"/>
        <end position="367"/>
    </location>
</feature>
<keyword evidence="9 13" id="KW-0238">DNA-binding</keyword>
<evidence type="ECO:0000259" key="16">
    <source>
        <dbReference type="Pfam" id="PF02463"/>
    </source>
</evidence>
<evidence type="ECO:0000256" key="12">
    <source>
        <dbReference type="ARBA" id="ARBA00025401"/>
    </source>
</evidence>
<dbReference type="InterPro" id="IPR027417">
    <property type="entry name" value="P-loop_NTPase"/>
</dbReference>
<evidence type="ECO:0000256" key="13">
    <source>
        <dbReference type="HAMAP-Rule" id="MF_00365"/>
    </source>
</evidence>
<feature type="region of interest" description="Disordered" evidence="15">
    <location>
        <begin position="386"/>
        <end position="408"/>
    </location>
</feature>
<dbReference type="NCBIfam" id="TIGR00611">
    <property type="entry name" value="recf"/>
    <property type="match status" value="1"/>
</dbReference>
<evidence type="ECO:0000256" key="14">
    <source>
        <dbReference type="RuleBase" id="RU000578"/>
    </source>
</evidence>
<evidence type="ECO:0000256" key="1">
    <source>
        <dbReference type="ARBA" id="ARBA00004496"/>
    </source>
</evidence>
<evidence type="ECO:0000256" key="2">
    <source>
        <dbReference type="ARBA" id="ARBA00008016"/>
    </source>
</evidence>
<comment type="subcellular location">
    <subcellularLocation>
        <location evidence="1 13 14">Cytoplasm</location>
    </subcellularLocation>
</comment>
<feature type="binding site" evidence="13">
    <location>
        <begin position="30"/>
        <end position="37"/>
    </location>
    <ligand>
        <name>ATP</name>
        <dbReference type="ChEBI" id="CHEBI:30616"/>
    </ligand>
</feature>
<dbReference type="PROSITE" id="PS00618">
    <property type="entry name" value="RECF_2"/>
    <property type="match status" value="1"/>
</dbReference>
<name>A0ABT2HUS8_9MICO</name>
<accession>A0ABT2HUS8</accession>
<evidence type="ECO:0000256" key="8">
    <source>
        <dbReference type="ARBA" id="ARBA00022840"/>
    </source>
</evidence>
<evidence type="ECO:0000256" key="9">
    <source>
        <dbReference type="ARBA" id="ARBA00023125"/>
    </source>
</evidence>
<protein>
    <recommendedName>
        <fullName evidence="3 13">DNA replication and repair protein RecF</fullName>
    </recommendedName>
</protein>
<evidence type="ECO:0000256" key="5">
    <source>
        <dbReference type="ARBA" id="ARBA00022705"/>
    </source>
</evidence>
<keyword evidence="4 13" id="KW-0963">Cytoplasm</keyword>
<evidence type="ECO:0000256" key="6">
    <source>
        <dbReference type="ARBA" id="ARBA00022741"/>
    </source>
</evidence>
<comment type="similarity">
    <text evidence="2 13 14">Belongs to the RecF family.</text>
</comment>
<dbReference type="SUPFAM" id="SSF52540">
    <property type="entry name" value="P-loop containing nucleoside triphosphate hydrolases"/>
    <property type="match status" value="1"/>
</dbReference>
<keyword evidence="18" id="KW-1185">Reference proteome</keyword>
<evidence type="ECO:0000256" key="10">
    <source>
        <dbReference type="ARBA" id="ARBA00023204"/>
    </source>
</evidence>
<evidence type="ECO:0000313" key="17">
    <source>
        <dbReference type="EMBL" id="MCT2042071.1"/>
    </source>
</evidence>
<evidence type="ECO:0000256" key="11">
    <source>
        <dbReference type="ARBA" id="ARBA00023236"/>
    </source>
</evidence>
<dbReference type="InterPro" id="IPR042174">
    <property type="entry name" value="RecF_2"/>
</dbReference>
<evidence type="ECO:0000256" key="15">
    <source>
        <dbReference type="SAM" id="MobiDB-lite"/>
    </source>
</evidence>
<comment type="caution">
    <text evidence="17">The sequence shown here is derived from an EMBL/GenBank/DDBJ whole genome shotgun (WGS) entry which is preliminary data.</text>
</comment>
<keyword evidence="10 13" id="KW-0234">DNA repair</keyword>
<dbReference type="Gene3D" id="1.20.1050.90">
    <property type="entry name" value="RecF/RecN/SMC, N-terminal domain"/>
    <property type="match status" value="1"/>
</dbReference>
<dbReference type="Proteomes" id="UP001525379">
    <property type="component" value="Unassembled WGS sequence"/>
</dbReference>
<keyword evidence="11 13" id="KW-0742">SOS response</keyword>
<keyword evidence="5 13" id="KW-0235">DNA replication</keyword>
<keyword evidence="7 13" id="KW-0227">DNA damage</keyword>
<gene>
    <name evidence="13 17" type="primary">recF</name>
    <name evidence="17" type="ORF">M3D15_01755</name>
</gene>
<dbReference type="InterPro" id="IPR018078">
    <property type="entry name" value="DNA-binding_RecF_CS"/>
</dbReference>
<proteinExistence type="inferred from homology"/>
<dbReference type="PANTHER" id="PTHR32182:SF0">
    <property type="entry name" value="DNA REPLICATION AND REPAIR PROTEIN RECF"/>
    <property type="match status" value="1"/>
</dbReference>
<keyword evidence="8 13" id="KW-0067">ATP-binding</keyword>
<dbReference type="EMBL" id="JALXSQ010000004">
    <property type="protein sequence ID" value="MCT2042071.1"/>
    <property type="molecule type" value="Genomic_DNA"/>
</dbReference>
<dbReference type="InterPro" id="IPR001238">
    <property type="entry name" value="DNA-binding_RecF"/>
</dbReference>
<evidence type="ECO:0000313" key="18">
    <source>
        <dbReference type="Proteomes" id="UP001525379"/>
    </source>
</evidence>
<evidence type="ECO:0000256" key="4">
    <source>
        <dbReference type="ARBA" id="ARBA00022490"/>
    </source>
</evidence>
<dbReference type="RefSeq" id="WP_206394015.1">
    <property type="nucleotide sequence ID" value="NZ_JAFDPW010000001.1"/>
</dbReference>
<dbReference type="HAMAP" id="MF_00365">
    <property type="entry name" value="RecF"/>
    <property type="match status" value="1"/>
</dbReference>